<dbReference type="VEuPathDB" id="VectorBase:GMOY002639"/>
<evidence type="ECO:0000313" key="1">
    <source>
        <dbReference type="EnsemblMetazoa" id="GMOY002639-PA"/>
    </source>
</evidence>
<evidence type="ECO:0000313" key="2">
    <source>
        <dbReference type="Proteomes" id="UP000092444"/>
    </source>
</evidence>
<reference evidence="1" key="1">
    <citation type="submission" date="2020-05" db="UniProtKB">
        <authorList>
            <consortium name="EnsemblMetazoa"/>
        </authorList>
    </citation>
    <scope>IDENTIFICATION</scope>
    <source>
        <strain evidence="1">Yale</strain>
    </source>
</reference>
<accession>A0A1A9YUI5</accession>
<name>A0A1A9YUI5_GLOMM</name>
<sequence>MCIEELLRIKITLFLWNCVSWKHATKATIRYRSRAQELLREQTELERLKIFVEQAQVAQRETVQRNTSELALPRTLFPNSLPRKMASASTQTAISCETHNCFDHPVCCLTSGFPVNLYDLDVYNLLKTCYDIINI</sequence>
<dbReference type="Proteomes" id="UP000092444">
    <property type="component" value="Unassembled WGS sequence"/>
</dbReference>
<protein>
    <submittedName>
        <fullName evidence="1">Uncharacterized protein</fullName>
    </submittedName>
</protein>
<dbReference type="AlphaFoldDB" id="A0A1A9YUI5"/>
<keyword evidence="2" id="KW-1185">Reference proteome</keyword>
<dbReference type="EnsemblMetazoa" id="GMOY002639-RA">
    <property type="protein sequence ID" value="GMOY002639-PA"/>
    <property type="gene ID" value="GMOY002639"/>
</dbReference>
<dbReference type="EMBL" id="CCAG010008272">
    <property type="status" value="NOT_ANNOTATED_CDS"/>
    <property type="molecule type" value="Genomic_DNA"/>
</dbReference>
<proteinExistence type="predicted"/>
<organism evidence="1 2">
    <name type="scientific">Glossina morsitans morsitans</name>
    <name type="common">Savannah tsetse fly</name>
    <dbReference type="NCBI Taxonomy" id="37546"/>
    <lineage>
        <taxon>Eukaryota</taxon>
        <taxon>Metazoa</taxon>
        <taxon>Ecdysozoa</taxon>
        <taxon>Arthropoda</taxon>
        <taxon>Hexapoda</taxon>
        <taxon>Insecta</taxon>
        <taxon>Pterygota</taxon>
        <taxon>Neoptera</taxon>
        <taxon>Endopterygota</taxon>
        <taxon>Diptera</taxon>
        <taxon>Brachycera</taxon>
        <taxon>Muscomorpha</taxon>
        <taxon>Hippoboscoidea</taxon>
        <taxon>Glossinidae</taxon>
        <taxon>Glossina</taxon>
    </lineage>
</organism>
<dbReference type="STRING" id="37546.A0A1A9YUI5"/>